<dbReference type="RefSeq" id="XP_043033499.1">
    <property type="nucleotide sequence ID" value="XM_043181742.1"/>
</dbReference>
<feature type="transmembrane region" description="Helical" evidence="2">
    <location>
        <begin position="20"/>
        <end position="42"/>
    </location>
</feature>
<evidence type="ECO:0000256" key="2">
    <source>
        <dbReference type="SAM" id="Phobius"/>
    </source>
</evidence>
<dbReference type="AlphaFoldDB" id="A0A9P8ALS2"/>
<gene>
    <name evidence="4" type="ORF">BT62DRAFT_645055</name>
</gene>
<evidence type="ECO:0000256" key="1">
    <source>
        <dbReference type="ARBA" id="ARBA00022801"/>
    </source>
</evidence>
<dbReference type="InterPro" id="IPR029058">
    <property type="entry name" value="AB_hydrolase_fold"/>
</dbReference>
<dbReference type="GeneID" id="66104038"/>
<sequence>MPKVPPTPLYIYSRQPTKQIYLAYQLLTTVFFRLPIWFLLAVPKSLRPRPTWPLKRVLFLRLFRHFMYITSQCVFWAYACERLTLIWRRTGPIYTTPNHFAITPGSGTEGIWIPPADKFMTKSLKSMAEVSKVLPTHIPGYWVHRKGSNIPFGSIPVAGKKVILSCHGGGYIRYSGHPDDPTATIAKGLLKNFSSVQRLFCVEYRLSKTSAGAFPAALLDALAAYVYLVNDIGFLPANIIVEGDSAGGNLALALTRYLVESQNNAEGVPVPSPPSALVLFSPWADMGLSHFTFGSIAAKNSATDYISGMAEVDYARRMFCGQNGKDSVSVNPYMSPASIDPRMKIDFKGFPRTFIVAGGAEVLLGVIRTLKERMARDLGDNKVGYYEATEGIHDYVAFTEWEPERTETYKAIAEWLANPVQARFSK</sequence>
<evidence type="ECO:0000313" key="4">
    <source>
        <dbReference type="EMBL" id="KAG7439999.1"/>
    </source>
</evidence>
<keyword evidence="2" id="KW-0812">Transmembrane</keyword>
<protein>
    <submittedName>
        <fullName evidence="4">Alpha/beta-hydrolase</fullName>
    </submittedName>
</protein>
<dbReference type="InterPro" id="IPR050300">
    <property type="entry name" value="GDXG_lipolytic_enzyme"/>
</dbReference>
<feature type="domain" description="Alpha/beta hydrolase fold-3" evidence="3">
    <location>
        <begin position="164"/>
        <end position="396"/>
    </location>
</feature>
<dbReference type="OrthoDB" id="2152029at2759"/>
<dbReference type="GO" id="GO:0016787">
    <property type="term" value="F:hydrolase activity"/>
    <property type="evidence" value="ECO:0007669"/>
    <property type="project" value="UniProtKB-KW"/>
</dbReference>
<comment type="caution">
    <text evidence="4">The sequence shown here is derived from an EMBL/GenBank/DDBJ whole genome shotgun (WGS) entry which is preliminary data.</text>
</comment>
<dbReference type="Proteomes" id="UP000812287">
    <property type="component" value="Unassembled WGS sequence"/>
</dbReference>
<organism evidence="4 5">
    <name type="scientific">Guyanagaster necrorhizus</name>
    <dbReference type="NCBI Taxonomy" id="856835"/>
    <lineage>
        <taxon>Eukaryota</taxon>
        <taxon>Fungi</taxon>
        <taxon>Dikarya</taxon>
        <taxon>Basidiomycota</taxon>
        <taxon>Agaricomycotina</taxon>
        <taxon>Agaricomycetes</taxon>
        <taxon>Agaricomycetidae</taxon>
        <taxon>Agaricales</taxon>
        <taxon>Marasmiineae</taxon>
        <taxon>Physalacriaceae</taxon>
        <taxon>Guyanagaster</taxon>
    </lineage>
</organism>
<accession>A0A9P8ALS2</accession>
<reference evidence="4" key="1">
    <citation type="submission" date="2020-11" db="EMBL/GenBank/DDBJ databases">
        <title>Adaptations for nitrogen fixation in a non-lichenized fungal sporocarp promotes dispersal by wood-feeding termites.</title>
        <authorList>
            <consortium name="DOE Joint Genome Institute"/>
            <person name="Koch R.A."/>
            <person name="Yoon G."/>
            <person name="Arayal U."/>
            <person name="Lail K."/>
            <person name="Amirebrahimi M."/>
            <person name="Labutti K."/>
            <person name="Lipzen A."/>
            <person name="Riley R."/>
            <person name="Barry K."/>
            <person name="Henrissat B."/>
            <person name="Grigoriev I.V."/>
            <person name="Herr J.R."/>
            <person name="Aime M.C."/>
        </authorList>
    </citation>
    <scope>NUCLEOTIDE SEQUENCE</scope>
    <source>
        <strain evidence="4">MCA 3950</strain>
    </source>
</reference>
<evidence type="ECO:0000313" key="5">
    <source>
        <dbReference type="Proteomes" id="UP000812287"/>
    </source>
</evidence>
<name>A0A9P8ALS2_9AGAR</name>
<dbReference type="Gene3D" id="3.40.50.1820">
    <property type="entry name" value="alpha/beta hydrolase"/>
    <property type="match status" value="1"/>
</dbReference>
<keyword evidence="2" id="KW-1133">Transmembrane helix</keyword>
<dbReference type="InterPro" id="IPR013094">
    <property type="entry name" value="AB_hydrolase_3"/>
</dbReference>
<evidence type="ECO:0000259" key="3">
    <source>
        <dbReference type="Pfam" id="PF07859"/>
    </source>
</evidence>
<dbReference type="Pfam" id="PF07859">
    <property type="entry name" value="Abhydrolase_3"/>
    <property type="match status" value="1"/>
</dbReference>
<keyword evidence="1" id="KW-0378">Hydrolase</keyword>
<dbReference type="PANTHER" id="PTHR48081">
    <property type="entry name" value="AB HYDROLASE SUPERFAMILY PROTEIN C4A8.06C"/>
    <property type="match status" value="1"/>
</dbReference>
<dbReference type="PANTHER" id="PTHR48081:SF26">
    <property type="entry name" value="ALPHA_BETA HYDROLASE FOLD-3 DOMAIN-CONTAINING PROTEIN"/>
    <property type="match status" value="1"/>
</dbReference>
<keyword evidence="2" id="KW-0472">Membrane</keyword>
<feature type="transmembrane region" description="Helical" evidence="2">
    <location>
        <begin position="62"/>
        <end position="79"/>
    </location>
</feature>
<keyword evidence="5" id="KW-1185">Reference proteome</keyword>
<proteinExistence type="predicted"/>
<dbReference type="EMBL" id="MU250578">
    <property type="protein sequence ID" value="KAG7439999.1"/>
    <property type="molecule type" value="Genomic_DNA"/>
</dbReference>
<dbReference type="SUPFAM" id="SSF53474">
    <property type="entry name" value="alpha/beta-Hydrolases"/>
    <property type="match status" value="1"/>
</dbReference>